<accession>A0A9N9EEL7</accession>
<comment type="caution">
    <text evidence="1">The sequence shown here is derived from an EMBL/GenBank/DDBJ whole genome shotgun (WGS) entry which is preliminary data.</text>
</comment>
<sequence>MAIMTIFTVCESPTAGIDNTSNINELPRGWWAVHLPIQNDRA</sequence>
<dbReference type="Proteomes" id="UP000789759">
    <property type="component" value="Unassembled WGS sequence"/>
</dbReference>
<organism evidence="1 2">
    <name type="scientific">Cetraspora pellucida</name>
    <dbReference type="NCBI Taxonomy" id="1433469"/>
    <lineage>
        <taxon>Eukaryota</taxon>
        <taxon>Fungi</taxon>
        <taxon>Fungi incertae sedis</taxon>
        <taxon>Mucoromycota</taxon>
        <taxon>Glomeromycotina</taxon>
        <taxon>Glomeromycetes</taxon>
        <taxon>Diversisporales</taxon>
        <taxon>Gigasporaceae</taxon>
        <taxon>Cetraspora</taxon>
    </lineage>
</organism>
<keyword evidence="2" id="KW-1185">Reference proteome</keyword>
<proteinExistence type="predicted"/>
<name>A0A9N9EEL7_9GLOM</name>
<protein>
    <submittedName>
        <fullName evidence="1">2304_t:CDS:1</fullName>
    </submittedName>
</protein>
<dbReference type="EMBL" id="CAJVQA010008393">
    <property type="protein sequence ID" value="CAG8670944.1"/>
    <property type="molecule type" value="Genomic_DNA"/>
</dbReference>
<evidence type="ECO:0000313" key="2">
    <source>
        <dbReference type="Proteomes" id="UP000789759"/>
    </source>
</evidence>
<reference evidence="1" key="1">
    <citation type="submission" date="2021-06" db="EMBL/GenBank/DDBJ databases">
        <authorList>
            <person name="Kallberg Y."/>
            <person name="Tangrot J."/>
            <person name="Rosling A."/>
        </authorList>
    </citation>
    <scope>NUCLEOTIDE SEQUENCE</scope>
    <source>
        <strain evidence="1">FL966</strain>
    </source>
</reference>
<dbReference type="AlphaFoldDB" id="A0A9N9EEL7"/>
<evidence type="ECO:0000313" key="1">
    <source>
        <dbReference type="EMBL" id="CAG8670944.1"/>
    </source>
</evidence>
<gene>
    <name evidence="1" type="ORF">CPELLU_LOCUS10271</name>
</gene>